<evidence type="ECO:0000259" key="4">
    <source>
        <dbReference type="PROSITE" id="PS51675"/>
    </source>
</evidence>
<keyword evidence="1" id="KW-0489">Methyltransferase</keyword>
<dbReference type="GO" id="GO:0097745">
    <property type="term" value="P:mitochondrial tRNA 5'-end processing"/>
    <property type="evidence" value="ECO:0007669"/>
    <property type="project" value="TreeGrafter"/>
</dbReference>
<feature type="domain" description="SAM-dependent MTase TRM10-type" evidence="4">
    <location>
        <begin position="1"/>
        <end position="194"/>
    </location>
</feature>
<keyword evidence="6" id="KW-1185">Reference proteome</keyword>
<evidence type="ECO:0000313" key="6">
    <source>
        <dbReference type="Proteomes" id="UP000299102"/>
    </source>
</evidence>
<dbReference type="InterPro" id="IPR007356">
    <property type="entry name" value="tRNA_m1G_MeTrfase_euk"/>
</dbReference>
<dbReference type="Proteomes" id="UP000299102">
    <property type="component" value="Unassembled WGS sequence"/>
</dbReference>
<dbReference type="GO" id="GO:0000049">
    <property type="term" value="F:tRNA binding"/>
    <property type="evidence" value="ECO:0007669"/>
    <property type="project" value="TreeGrafter"/>
</dbReference>
<dbReference type="PROSITE" id="PS51675">
    <property type="entry name" value="SAM_MT_TRM10"/>
    <property type="match status" value="1"/>
</dbReference>
<dbReference type="Gene3D" id="3.40.1280.30">
    <property type="match status" value="2"/>
</dbReference>
<evidence type="ECO:0000256" key="3">
    <source>
        <dbReference type="ARBA" id="ARBA00022691"/>
    </source>
</evidence>
<dbReference type="GO" id="GO:0032259">
    <property type="term" value="P:methylation"/>
    <property type="evidence" value="ECO:0007669"/>
    <property type="project" value="UniProtKB-KW"/>
</dbReference>
<evidence type="ECO:0000256" key="1">
    <source>
        <dbReference type="ARBA" id="ARBA00022603"/>
    </source>
</evidence>
<comment type="caution">
    <text evidence="5">The sequence shown here is derived from an EMBL/GenBank/DDBJ whole genome shotgun (WGS) entry which is preliminary data.</text>
</comment>
<dbReference type="OrthoDB" id="9976048at2759"/>
<dbReference type="GO" id="GO:0005739">
    <property type="term" value="C:mitochondrion"/>
    <property type="evidence" value="ECO:0007669"/>
    <property type="project" value="TreeGrafter"/>
</dbReference>
<dbReference type="STRING" id="151549.A0A4C1VQ37"/>
<keyword evidence="2" id="KW-0808">Transferase</keyword>
<dbReference type="GO" id="GO:0005654">
    <property type="term" value="C:nucleoplasm"/>
    <property type="evidence" value="ECO:0007669"/>
    <property type="project" value="TreeGrafter"/>
</dbReference>
<dbReference type="PANTHER" id="PTHR13563">
    <property type="entry name" value="TRNA (GUANINE-9-) METHYLTRANSFERASE"/>
    <property type="match status" value="1"/>
</dbReference>
<accession>A0A4C1VQ37</accession>
<gene>
    <name evidence="5" type="primary">trmt10c</name>
    <name evidence="5" type="ORF">EVAR_39202_1</name>
</gene>
<organism evidence="5 6">
    <name type="scientific">Eumeta variegata</name>
    <name type="common">Bagworm moth</name>
    <name type="synonym">Eumeta japonica</name>
    <dbReference type="NCBI Taxonomy" id="151549"/>
    <lineage>
        <taxon>Eukaryota</taxon>
        <taxon>Metazoa</taxon>
        <taxon>Ecdysozoa</taxon>
        <taxon>Arthropoda</taxon>
        <taxon>Hexapoda</taxon>
        <taxon>Insecta</taxon>
        <taxon>Pterygota</taxon>
        <taxon>Neoptera</taxon>
        <taxon>Endopterygota</taxon>
        <taxon>Lepidoptera</taxon>
        <taxon>Glossata</taxon>
        <taxon>Ditrysia</taxon>
        <taxon>Tineoidea</taxon>
        <taxon>Psychidae</taxon>
        <taxon>Oiketicinae</taxon>
        <taxon>Eumeta</taxon>
    </lineage>
</organism>
<evidence type="ECO:0000313" key="5">
    <source>
        <dbReference type="EMBL" id="GBP39974.1"/>
    </source>
</evidence>
<name>A0A4C1VQ37_EUMVA</name>
<sequence length="242" mass="28912">MDKEKRLKITKFECKRGERTQQAKKEARRMEYELKPIEETKEYPDDKLYGISHDALYLRIRDKSVNNFDNYRALQAMMYGQKLVIDCSYEDKMVSRESLNAAKQMTFVFAYNRIHKEPFDLHLCNTNNEKLSLAKAKRDGLKMAKLPLDRYLEWGSGGKKNLNINHMVSILQDLKISGDWEYALKHVPRRKLLDTQIDKIQSKHNIDIFKRDNKLRSRVIRRLFDNKPQKFKKSLHDDETYY</sequence>
<dbReference type="InterPro" id="IPR028564">
    <property type="entry name" value="MT_TRM10-typ"/>
</dbReference>
<dbReference type="EMBL" id="BGZK01000374">
    <property type="protein sequence ID" value="GBP39974.1"/>
    <property type="molecule type" value="Genomic_DNA"/>
</dbReference>
<protein>
    <submittedName>
        <fullName evidence="5">Mitochondrial ribonuclease P protein 1 homolog</fullName>
    </submittedName>
</protein>
<proteinExistence type="predicted"/>
<dbReference type="InterPro" id="IPR038459">
    <property type="entry name" value="MT_TRM10-typ_sf"/>
</dbReference>
<evidence type="ECO:0000256" key="2">
    <source>
        <dbReference type="ARBA" id="ARBA00022679"/>
    </source>
</evidence>
<dbReference type="GO" id="GO:0070131">
    <property type="term" value="P:positive regulation of mitochondrial translation"/>
    <property type="evidence" value="ECO:0007669"/>
    <property type="project" value="TreeGrafter"/>
</dbReference>
<dbReference type="GO" id="GO:0008168">
    <property type="term" value="F:methyltransferase activity"/>
    <property type="evidence" value="ECO:0007669"/>
    <property type="project" value="UniProtKB-KW"/>
</dbReference>
<dbReference type="PANTHER" id="PTHR13563:SF5">
    <property type="entry name" value="TRNA METHYLTRANSFERASE 10 HOMOLOG C"/>
    <property type="match status" value="1"/>
</dbReference>
<keyword evidence="3" id="KW-0949">S-adenosyl-L-methionine</keyword>
<dbReference type="AlphaFoldDB" id="A0A4C1VQ37"/>
<reference evidence="5 6" key="1">
    <citation type="journal article" date="2019" name="Commun. Biol.">
        <title>The bagworm genome reveals a unique fibroin gene that provides high tensile strength.</title>
        <authorList>
            <person name="Kono N."/>
            <person name="Nakamura H."/>
            <person name="Ohtoshi R."/>
            <person name="Tomita M."/>
            <person name="Numata K."/>
            <person name="Arakawa K."/>
        </authorList>
    </citation>
    <scope>NUCLEOTIDE SEQUENCE [LARGE SCALE GENOMIC DNA]</scope>
</reference>